<dbReference type="EMBL" id="FOGF01000045">
    <property type="protein sequence ID" value="SER38966.1"/>
    <property type="molecule type" value="Genomic_DNA"/>
</dbReference>
<dbReference type="PANTHER" id="PTHR34478:SF2">
    <property type="entry name" value="MEMBRANE PROTEIN"/>
    <property type="match status" value="1"/>
</dbReference>
<dbReference type="InterPro" id="IPR023353">
    <property type="entry name" value="LemA-like_dom_sf"/>
</dbReference>
<evidence type="ECO:0000256" key="5">
    <source>
        <dbReference type="ARBA" id="ARBA00023136"/>
    </source>
</evidence>
<accession>A0A1H9NSN6</accession>
<dbReference type="STRING" id="137733.SAMN05421767_1453"/>
<sequence length="251" mass="28585">MFLIFFFVSMTFYGIIKSEVSLISEKGSEKMENQKNSILLEMIKMFAVSLVGWIGWLFIFSSFTPMEHEEVVEPFTGASFVFGVITGLLLYLGMKYNKINHQYQQIKTLKSNILIAEERGDALLSKANRVVDKYMANEKELKLDAVKLAQGAGGIKFTNRIGNSNQFKMTLKDYPELRTQDSIQELLNQIKSCEDTIAVNKVTYNEGVEKYNTSIHSFPMSMFGKITKFKDASYYREDPFADLVSDEALGI</sequence>
<dbReference type="Proteomes" id="UP000198556">
    <property type="component" value="Unassembled WGS sequence"/>
</dbReference>
<evidence type="ECO:0000256" key="6">
    <source>
        <dbReference type="SAM" id="Phobius"/>
    </source>
</evidence>
<dbReference type="InterPro" id="IPR007156">
    <property type="entry name" value="MamQ_LemA"/>
</dbReference>
<evidence type="ECO:0000256" key="4">
    <source>
        <dbReference type="ARBA" id="ARBA00022989"/>
    </source>
</evidence>
<dbReference type="Pfam" id="PF04011">
    <property type="entry name" value="LemA"/>
    <property type="match status" value="1"/>
</dbReference>
<reference evidence="7 8" key="1">
    <citation type="submission" date="2016-10" db="EMBL/GenBank/DDBJ databases">
        <authorList>
            <person name="de Groot N.N."/>
        </authorList>
    </citation>
    <scope>NUCLEOTIDE SEQUENCE [LARGE SCALE GENOMIC DNA]</scope>
    <source>
        <strain evidence="7 8">DSM 15827</strain>
    </source>
</reference>
<protein>
    <submittedName>
        <fullName evidence="7">Uncharacterized conserved protein</fullName>
    </submittedName>
</protein>
<dbReference type="AlphaFoldDB" id="A0A1H9NSN6"/>
<feature type="transmembrane region" description="Helical" evidence="6">
    <location>
        <begin position="45"/>
        <end position="63"/>
    </location>
</feature>
<evidence type="ECO:0000313" key="7">
    <source>
        <dbReference type="EMBL" id="SER38966.1"/>
    </source>
</evidence>
<keyword evidence="3 6" id="KW-0812">Transmembrane</keyword>
<evidence type="ECO:0000256" key="2">
    <source>
        <dbReference type="ARBA" id="ARBA00008854"/>
    </source>
</evidence>
<proteinExistence type="inferred from homology"/>
<keyword evidence="5 6" id="KW-0472">Membrane</keyword>
<gene>
    <name evidence="7" type="ORF">SAMN05421767_1453</name>
</gene>
<dbReference type="Gene3D" id="1.20.1440.20">
    <property type="entry name" value="LemA-like domain"/>
    <property type="match status" value="1"/>
</dbReference>
<evidence type="ECO:0000256" key="3">
    <source>
        <dbReference type="ARBA" id="ARBA00022692"/>
    </source>
</evidence>
<evidence type="ECO:0000313" key="8">
    <source>
        <dbReference type="Proteomes" id="UP000198556"/>
    </source>
</evidence>
<name>A0A1H9NSN6_9LACT</name>
<feature type="transmembrane region" description="Helical" evidence="6">
    <location>
        <begin position="75"/>
        <end position="94"/>
    </location>
</feature>
<dbReference type="PANTHER" id="PTHR34478">
    <property type="entry name" value="PROTEIN LEMA"/>
    <property type="match status" value="1"/>
</dbReference>
<comment type="similarity">
    <text evidence="2">Belongs to the LemA family.</text>
</comment>
<comment type="subcellular location">
    <subcellularLocation>
        <location evidence="1">Membrane</location>
        <topology evidence="1">Single-pass membrane protein</topology>
    </subcellularLocation>
</comment>
<evidence type="ECO:0000256" key="1">
    <source>
        <dbReference type="ARBA" id="ARBA00004167"/>
    </source>
</evidence>
<organism evidence="7 8">
    <name type="scientific">Granulicatella balaenopterae</name>
    <dbReference type="NCBI Taxonomy" id="137733"/>
    <lineage>
        <taxon>Bacteria</taxon>
        <taxon>Bacillati</taxon>
        <taxon>Bacillota</taxon>
        <taxon>Bacilli</taxon>
        <taxon>Lactobacillales</taxon>
        <taxon>Carnobacteriaceae</taxon>
        <taxon>Granulicatella</taxon>
    </lineage>
</organism>
<keyword evidence="8" id="KW-1185">Reference proteome</keyword>
<keyword evidence="4 6" id="KW-1133">Transmembrane helix</keyword>
<dbReference type="SUPFAM" id="SSF140478">
    <property type="entry name" value="LemA-like"/>
    <property type="match status" value="1"/>
</dbReference>
<dbReference type="GO" id="GO:0016020">
    <property type="term" value="C:membrane"/>
    <property type="evidence" value="ECO:0007669"/>
    <property type="project" value="UniProtKB-SubCell"/>
</dbReference>